<name>A0A9E8M080_9BACI</name>
<accession>A0A9E8M080</accession>
<keyword evidence="2" id="KW-1185">Reference proteome</keyword>
<proteinExistence type="predicted"/>
<dbReference type="KEGG" id="fhl:OE105_02720"/>
<protein>
    <submittedName>
        <fullName evidence="1">Hydrolase</fullName>
    </submittedName>
</protein>
<dbReference type="RefSeq" id="WP_275421198.1">
    <property type="nucleotide sequence ID" value="NZ_CP106877.1"/>
</dbReference>
<dbReference type="SUPFAM" id="SSF53474">
    <property type="entry name" value="alpha/beta-Hydrolases"/>
    <property type="match status" value="1"/>
</dbReference>
<reference evidence="1" key="1">
    <citation type="submission" date="2022-09" db="EMBL/GenBank/DDBJ databases">
        <title>Complete Genomes of Fervidibacillus albus and Fervidibacillus halotolerans isolated from tidal flat sediments.</title>
        <authorList>
            <person name="Kwon K.K."/>
            <person name="Yang S.-H."/>
            <person name="Park M.J."/>
            <person name="Oh H.-M."/>
        </authorList>
    </citation>
    <scope>NUCLEOTIDE SEQUENCE</scope>
    <source>
        <strain evidence="1">MEBiC13594</strain>
    </source>
</reference>
<sequence length="239" mass="28499">MKYRIFLLNNRHCIVHYPEKPNGFGILIIGDKDQYVDGKGSSWMSQENKSPLLQSLLNEGYLLFYPDLSFNHMGNSQAIELTKLVYEYVKRHEIINHNIHIIIEGIGALLLSPFLVEYHQYVRSILFINPIFSLDWMKEQVKDQPFLYRKFLQEIRDAYTIDEDECEQIIANNKRAILHLNHPFKIIHILEHGMKDERWIKNYKKLFGETDRIHVLLREKRSAQIKYALQLFKQAEHFL</sequence>
<evidence type="ECO:0000313" key="2">
    <source>
        <dbReference type="Proteomes" id="UP001164726"/>
    </source>
</evidence>
<dbReference type="AlphaFoldDB" id="A0A9E8M080"/>
<keyword evidence="1" id="KW-0378">Hydrolase</keyword>
<gene>
    <name evidence="1" type="ORF">OE105_02720</name>
</gene>
<dbReference type="GO" id="GO:0016787">
    <property type="term" value="F:hydrolase activity"/>
    <property type="evidence" value="ECO:0007669"/>
    <property type="project" value="UniProtKB-KW"/>
</dbReference>
<dbReference type="Proteomes" id="UP001164726">
    <property type="component" value="Chromosome"/>
</dbReference>
<dbReference type="InterPro" id="IPR029058">
    <property type="entry name" value="AB_hydrolase_fold"/>
</dbReference>
<dbReference type="EMBL" id="CP106877">
    <property type="protein sequence ID" value="WAA13058.1"/>
    <property type="molecule type" value="Genomic_DNA"/>
</dbReference>
<evidence type="ECO:0000313" key="1">
    <source>
        <dbReference type="EMBL" id="WAA13058.1"/>
    </source>
</evidence>
<organism evidence="1 2">
    <name type="scientific">Fervidibacillus halotolerans</name>
    <dbReference type="NCBI Taxonomy" id="2980027"/>
    <lineage>
        <taxon>Bacteria</taxon>
        <taxon>Bacillati</taxon>
        <taxon>Bacillota</taxon>
        <taxon>Bacilli</taxon>
        <taxon>Bacillales</taxon>
        <taxon>Bacillaceae</taxon>
        <taxon>Fervidibacillus</taxon>
    </lineage>
</organism>